<organism evidence="1 2">
    <name type="scientific">Chitinophaga agrisoli</name>
    <dbReference type="NCBI Taxonomy" id="2607653"/>
    <lineage>
        <taxon>Bacteria</taxon>
        <taxon>Pseudomonadati</taxon>
        <taxon>Bacteroidota</taxon>
        <taxon>Chitinophagia</taxon>
        <taxon>Chitinophagales</taxon>
        <taxon>Chitinophagaceae</taxon>
        <taxon>Chitinophaga</taxon>
    </lineage>
</organism>
<dbReference type="EMBL" id="VUOC01000004">
    <property type="protein sequence ID" value="KAA2238976.1"/>
    <property type="molecule type" value="Genomic_DNA"/>
</dbReference>
<sequence length="45" mass="5217">MLNISPETVKTHLEQAMRHIRAYCISRIDSPSSLVLISLLLKKYF</sequence>
<keyword evidence="2" id="KW-1185">Reference proteome</keyword>
<comment type="caution">
    <text evidence="1">The sequence shown here is derived from an EMBL/GenBank/DDBJ whole genome shotgun (WGS) entry which is preliminary data.</text>
</comment>
<proteinExistence type="predicted"/>
<reference evidence="1 2" key="2">
    <citation type="submission" date="2019-09" db="EMBL/GenBank/DDBJ databases">
        <authorList>
            <person name="Jin C."/>
        </authorList>
    </citation>
    <scope>NUCLEOTIDE SEQUENCE [LARGE SCALE GENOMIC DNA]</scope>
    <source>
        <strain evidence="1 2">BN140078</strain>
    </source>
</reference>
<evidence type="ECO:0000313" key="2">
    <source>
        <dbReference type="Proteomes" id="UP000324611"/>
    </source>
</evidence>
<name>A0A5B2VKB6_9BACT</name>
<reference evidence="1 2" key="1">
    <citation type="submission" date="2019-09" db="EMBL/GenBank/DDBJ databases">
        <title>Chitinophaga ginsengihumi sp. nov., isolated from soil of ginseng rhizosphere.</title>
        <authorList>
            <person name="Lee J."/>
        </authorList>
    </citation>
    <scope>NUCLEOTIDE SEQUENCE [LARGE SCALE GENOMIC DNA]</scope>
    <source>
        <strain evidence="1 2">BN140078</strain>
    </source>
</reference>
<accession>A0A5B2VKB6</accession>
<dbReference type="RefSeq" id="WP_149840155.1">
    <property type="nucleotide sequence ID" value="NZ_VUOC01000004.1"/>
</dbReference>
<dbReference type="Proteomes" id="UP000324611">
    <property type="component" value="Unassembled WGS sequence"/>
</dbReference>
<protein>
    <submittedName>
        <fullName evidence="1">Uncharacterized protein</fullName>
    </submittedName>
</protein>
<dbReference type="AlphaFoldDB" id="A0A5B2VKB6"/>
<gene>
    <name evidence="1" type="ORF">F0L74_22440</name>
</gene>
<evidence type="ECO:0000313" key="1">
    <source>
        <dbReference type="EMBL" id="KAA2238976.1"/>
    </source>
</evidence>